<sequence>MSRQRRHTISESSTISDPGSLSRGNLSQTGYEMVDAMTQTSIHMDDIVDMPPLTGADSDAEDVSTVAQSRSDRLEVPELIEAFTQLDTGDESQPTPRSVASSLTVPIPVADHGLYDVSDHVPRQTMLEVMRDIPRNSFNEFVEVLRDCDLLNWDLDDLPICSETRVMIMALTSQQLASPANLNLPPDVVERIFIDVSNAIDILCGLDVPQWILDVATKLRGLEDM</sequence>
<organism evidence="2 3">
    <name type="scientific">Neurospora intermedia</name>
    <dbReference type="NCBI Taxonomy" id="5142"/>
    <lineage>
        <taxon>Eukaryota</taxon>
        <taxon>Fungi</taxon>
        <taxon>Dikarya</taxon>
        <taxon>Ascomycota</taxon>
        <taxon>Pezizomycotina</taxon>
        <taxon>Sordariomycetes</taxon>
        <taxon>Sordariomycetidae</taxon>
        <taxon>Sordariales</taxon>
        <taxon>Sordariaceae</taxon>
        <taxon>Neurospora</taxon>
    </lineage>
</organism>
<evidence type="ECO:0000256" key="1">
    <source>
        <dbReference type="SAM" id="MobiDB-lite"/>
    </source>
</evidence>
<dbReference type="Proteomes" id="UP001451303">
    <property type="component" value="Unassembled WGS sequence"/>
</dbReference>
<evidence type="ECO:0000313" key="3">
    <source>
        <dbReference type="Proteomes" id="UP001451303"/>
    </source>
</evidence>
<comment type="caution">
    <text evidence="2">The sequence shown here is derived from an EMBL/GenBank/DDBJ whole genome shotgun (WGS) entry which is preliminary data.</text>
</comment>
<protein>
    <submittedName>
        <fullName evidence="2">Uncharacterized protein</fullName>
    </submittedName>
</protein>
<keyword evidence="3" id="KW-1185">Reference proteome</keyword>
<feature type="region of interest" description="Disordered" evidence="1">
    <location>
        <begin position="1"/>
        <end position="26"/>
    </location>
</feature>
<proteinExistence type="predicted"/>
<evidence type="ECO:0000313" key="2">
    <source>
        <dbReference type="EMBL" id="KAL0469669.1"/>
    </source>
</evidence>
<accession>A0ABR3DAS6</accession>
<feature type="compositionally biased region" description="Polar residues" evidence="1">
    <location>
        <begin position="10"/>
        <end position="26"/>
    </location>
</feature>
<reference evidence="2 3" key="1">
    <citation type="submission" date="2023-09" db="EMBL/GenBank/DDBJ databases">
        <title>Multi-omics analysis of a traditional fermented food reveals byproduct-associated fungal strains for waste-to-food upcycling.</title>
        <authorList>
            <consortium name="Lawrence Berkeley National Laboratory"/>
            <person name="Rekdal V.M."/>
            <person name="Villalobos-Escobedo J.M."/>
            <person name="Rodriguez-Valeron N."/>
            <person name="Garcia M.O."/>
            <person name="Vasquez D.P."/>
            <person name="Damayanti I."/>
            <person name="Sorensen P.M."/>
            <person name="Baidoo E.E."/>
            <person name="De Carvalho A.C."/>
            <person name="Riley R."/>
            <person name="Lipzen A."/>
            <person name="He G."/>
            <person name="Yan M."/>
            <person name="Haridas S."/>
            <person name="Daum C."/>
            <person name="Yoshinaga Y."/>
            <person name="Ng V."/>
            <person name="Grigoriev I.V."/>
            <person name="Munk R."/>
            <person name="Nuraida L."/>
            <person name="Wijaya C.H."/>
            <person name="Morales P.-C."/>
            <person name="Keasling J.D."/>
        </authorList>
    </citation>
    <scope>NUCLEOTIDE SEQUENCE [LARGE SCALE GENOMIC DNA]</scope>
    <source>
        <strain evidence="2 3">FGSC 2613</strain>
    </source>
</reference>
<gene>
    <name evidence="2" type="ORF">QR685DRAFT_572635</name>
</gene>
<name>A0ABR3DAS6_NEUIN</name>
<dbReference type="EMBL" id="JAVLET010000005">
    <property type="protein sequence ID" value="KAL0469669.1"/>
    <property type="molecule type" value="Genomic_DNA"/>
</dbReference>